<proteinExistence type="predicted"/>
<dbReference type="VEuPathDB" id="FungiDB:BO71DRAFT_132342"/>
<organism evidence="1 2">
    <name type="scientific">Aspergillus ellipticus CBS 707.79</name>
    <dbReference type="NCBI Taxonomy" id="1448320"/>
    <lineage>
        <taxon>Eukaryota</taxon>
        <taxon>Fungi</taxon>
        <taxon>Dikarya</taxon>
        <taxon>Ascomycota</taxon>
        <taxon>Pezizomycotina</taxon>
        <taxon>Eurotiomycetes</taxon>
        <taxon>Eurotiomycetidae</taxon>
        <taxon>Eurotiales</taxon>
        <taxon>Aspergillaceae</taxon>
        <taxon>Aspergillus</taxon>
        <taxon>Aspergillus subgen. Circumdati</taxon>
    </lineage>
</organism>
<gene>
    <name evidence="1" type="ORF">BO71DRAFT_132342</name>
</gene>
<dbReference type="AlphaFoldDB" id="A0A319CTK7"/>
<name>A0A319CTK7_9EURO</name>
<reference evidence="1 2" key="1">
    <citation type="submission" date="2018-02" db="EMBL/GenBank/DDBJ databases">
        <title>The genomes of Aspergillus section Nigri reveals drivers in fungal speciation.</title>
        <authorList>
            <consortium name="DOE Joint Genome Institute"/>
            <person name="Vesth T.C."/>
            <person name="Nybo J."/>
            <person name="Theobald S."/>
            <person name="Brandl J."/>
            <person name="Frisvad J.C."/>
            <person name="Nielsen K.F."/>
            <person name="Lyhne E.K."/>
            <person name="Kogle M.E."/>
            <person name="Kuo A."/>
            <person name="Riley R."/>
            <person name="Clum A."/>
            <person name="Nolan M."/>
            <person name="Lipzen A."/>
            <person name="Salamov A."/>
            <person name="Henrissat B."/>
            <person name="Wiebenga A."/>
            <person name="De vries R.P."/>
            <person name="Grigoriev I.V."/>
            <person name="Mortensen U.H."/>
            <person name="Andersen M.R."/>
            <person name="Baker S.E."/>
        </authorList>
    </citation>
    <scope>NUCLEOTIDE SEQUENCE [LARGE SCALE GENOMIC DNA]</scope>
    <source>
        <strain evidence="1 2">CBS 707.79</strain>
    </source>
</reference>
<accession>A0A319CTK7</accession>
<protein>
    <submittedName>
        <fullName evidence="1">Uncharacterized protein</fullName>
    </submittedName>
</protein>
<evidence type="ECO:0000313" key="2">
    <source>
        <dbReference type="Proteomes" id="UP000247810"/>
    </source>
</evidence>
<dbReference type="Proteomes" id="UP000247810">
    <property type="component" value="Unassembled WGS sequence"/>
</dbReference>
<keyword evidence="2" id="KW-1185">Reference proteome</keyword>
<sequence length="151" mass="16269">MAFDMPIACSVPALVQTRHQRLGSAMRGLTGSRFRCSGEDQSVSIMLRNAKVTATLPLLVLAATLAASGVSCSCSCSCPCLRWACTFVELPDCSIGQYSAVQCVLRPAWCLDTAQNRGRTATTREGWKVWRGKPSAITRTLAKRWIGGVVS</sequence>
<dbReference type="EMBL" id="KZ826080">
    <property type="protein sequence ID" value="PYH88595.1"/>
    <property type="molecule type" value="Genomic_DNA"/>
</dbReference>
<evidence type="ECO:0000313" key="1">
    <source>
        <dbReference type="EMBL" id="PYH88595.1"/>
    </source>
</evidence>